<name>A0A8J5XSR8_DIALT</name>
<dbReference type="Proteomes" id="UP000751190">
    <property type="component" value="Unassembled WGS sequence"/>
</dbReference>
<feature type="transmembrane region" description="Helical" evidence="2">
    <location>
        <begin position="362"/>
        <end position="382"/>
    </location>
</feature>
<dbReference type="EMBL" id="JAGTXO010000005">
    <property type="protein sequence ID" value="KAG8467817.1"/>
    <property type="molecule type" value="Genomic_DNA"/>
</dbReference>
<feature type="transmembrane region" description="Helical" evidence="2">
    <location>
        <begin position="296"/>
        <end position="314"/>
    </location>
</feature>
<gene>
    <name evidence="3" type="ORF">KFE25_006869</name>
</gene>
<keyword evidence="4" id="KW-1185">Reference proteome</keyword>
<feature type="transmembrane region" description="Helical" evidence="2">
    <location>
        <begin position="119"/>
        <end position="140"/>
    </location>
</feature>
<accession>A0A8J5XSR8</accession>
<protein>
    <submittedName>
        <fullName evidence="3">Uncharacterized protein</fullName>
    </submittedName>
</protein>
<evidence type="ECO:0000256" key="2">
    <source>
        <dbReference type="SAM" id="Phobius"/>
    </source>
</evidence>
<organism evidence="3 4">
    <name type="scientific">Diacronema lutheri</name>
    <name type="common">Unicellular marine alga</name>
    <name type="synonym">Monochrysis lutheri</name>
    <dbReference type="NCBI Taxonomy" id="2081491"/>
    <lineage>
        <taxon>Eukaryota</taxon>
        <taxon>Haptista</taxon>
        <taxon>Haptophyta</taxon>
        <taxon>Pavlovophyceae</taxon>
        <taxon>Pavlovales</taxon>
        <taxon>Pavlovaceae</taxon>
        <taxon>Diacronema</taxon>
    </lineage>
</organism>
<feature type="compositionally biased region" description="Polar residues" evidence="1">
    <location>
        <begin position="33"/>
        <end position="46"/>
    </location>
</feature>
<feature type="transmembrane region" description="Helical" evidence="2">
    <location>
        <begin position="210"/>
        <end position="234"/>
    </location>
</feature>
<evidence type="ECO:0000256" key="1">
    <source>
        <dbReference type="SAM" id="MobiDB-lite"/>
    </source>
</evidence>
<dbReference type="OrthoDB" id="10662843at2759"/>
<feature type="transmembrane region" description="Helical" evidence="2">
    <location>
        <begin position="255"/>
        <end position="276"/>
    </location>
</feature>
<keyword evidence="2" id="KW-1133">Transmembrane helix</keyword>
<evidence type="ECO:0000313" key="4">
    <source>
        <dbReference type="Proteomes" id="UP000751190"/>
    </source>
</evidence>
<sequence>MATPYAPPGMSRDGLSEEEEEHDEQAFAPPRLQSVQPAYDSVSTPAQPLSAAYAEYSPAAQLVQPSDVHNAQSSNVYHAGSYAPMDGSSITFQPPPPRAQLPPTLSPHDDEMAAMVSTIQSFALVPVACSACGPAIALLVSSALGGGAWKTGVLSGMFVSVGLSTVTIYGTVAGVDASTSGVPQPLAMLCSDDGQGSACRLHSAGMVMRVLLTFALIGAVASTLAATVLALLDANRLAALRAQLGPTGLHALPRIATSCWAATSALLGAAALLYAALSPFRFRETTLVLDASYGTVRLALLLSVLCAIVHARFISHVRPLVASGAFSAAAERGAISERPLEVELGLELVRAYGLLRDRSRPLCAILGAQLAVQLVAIVHAPQWSALLPLAGASAIAYSNHHLASMFVVASSISAGLDLLDLVSGPPLTLSSSAGSAVYMLLLAAVCLKAASAVLVSHLDERSGSGYSAFLLPAEGR</sequence>
<comment type="caution">
    <text evidence="3">The sequence shown here is derived from an EMBL/GenBank/DDBJ whole genome shotgun (WGS) entry which is preliminary data.</text>
</comment>
<proteinExistence type="predicted"/>
<feature type="transmembrane region" description="Helical" evidence="2">
    <location>
        <begin position="435"/>
        <end position="455"/>
    </location>
</feature>
<keyword evidence="2" id="KW-0472">Membrane</keyword>
<feature type="region of interest" description="Disordered" evidence="1">
    <location>
        <begin position="1"/>
        <end position="46"/>
    </location>
</feature>
<evidence type="ECO:0000313" key="3">
    <source>
        <dbReference type="EMBL" id="KAG8467817.1"/>
    </source>
</evidence>
<feature type="transmembrane region" description="Helical" evidence="2">
    <location>
        <begin position="152"/>
        <end position="172"/>
    </location>
</feature>
<dbReference type="AlphaFoldDB" id="A0A8J5XSR8"/>
<keyword evidence="2" id="KW-0812">Transmembrane</keyword>
<reference evidence="3" key="1">
    <citation type="submission" date="2021-05" db="EMBL/GenBank/DDBJ databases">
        <title>The genome of the haptophyte Pavlova lutheri (Diacronema luteri, Pavlovales) - a model for lipid biosynthesis in eukaryotic algae.</title>
        <authorList>
            <person name="Hulatt C.J."/>
            <person name="Posewitz M.C."/>
        </authorList>
    </citation>
    <scope>NUCLEOTIDE SEQUENCE</scope>
    <source>
        <strain evidence="3">NIVA-4/92</strain>
    </source>
</reference>